<dbReference type="SUPFAM" id="SSF49452">
    <property type="entry name" value="Starch-binding domain-like"/>
    <property type="match status" value="2"/>
</dbReference>
<keyword evidence="5" id="KW-0326">Glycosidase</keyword>
<evidence type="ECO:0000256" key="6">
    <source>
        <dbReference type="ARBA" id="ARBA00023965"/>
    </source>
</evidence>
<dbReference type="Gene3D" id="2.60.40.2320">
    <property type="match status" value="1"/>
</dbReference>
<evidence type="ECO:0000256" key="5">
    <source>
        <dbReference type="ARBA" id="ARBA00023295"/>
    </source>
</evidence>
<dbReference type="Proteomes" id="UP000027778">
    <property type="component" value="Unassembled WGS sequence"/>
</dbReference>
<dbReference type="InterPro" id="IPR049117">
    <property type="entry name" value="pulA_all-beta"/>
</dbReference>
<keyword evidence="2" id="KW-0732">Signal</keyword>
<comment type="catalytic activity">
    <reaction evidence="6">
        <text>Hydrolysis of (1-&gt;6)-alpha-D-glucosidic linkages in pullulan, amylopectin and glycogen, and in the alpha- and beta-limit dextrins of amylopectin and glycogen.</text>
        <dbReference type="EC" id="3.2.1.41"/>
    </reaction>
</comment>
<reference evidence="11 12" key="1">
    <citation type="submission" date="2014-06" db="EMBL/GenBank/DDBJ databases">
        <title>Draft genome sequence of Bacillus gaemokensis JCM 15801 (MCCC 1A00707).</title>
        <authorList>
            <person name="Lai Q."/>
            <person name="Liu Y."/>
            <person name="Shao Z."/>
        </authorList>
    </citation>
    <scope>NUCLEOTIDE SEQUENCE [LARGE SCALE GENOMIC DNA]</scope>
    <source>
        <strain evidence="11 12">JCM 15801</strain>
    </source>
</reference>
<dbReference type="InterPro" id="IPR011840">
    <property type="entry name" value="PulA_typeI"/>
</dbReference>
<comment type="similarity">
    <text evidence="1">Belongs to the glycosyl hydrolase 13 family.</text>
</comment>
<dbReference type="CDD" id="cd10315">
    <property type="entry name" value="CBM41_pullulanase"/>
    <property type="match status" value="2"/>
</dbReference>
<dbReference type="InterPro" id="IPR014756">
    <property type="entry name" value="Ig_E-set"/>
</dbReference>
<evidence type="ECO:0000256" key="7">
    <source>
        <dbReference type="ARBA" id="ARBA00024062"/>
    </source>
</evidence>
<dbReference type="STRING" id="574375.AZF08_11395"/>
<dbReference type="SUPFAM" id="SSF81296">
    <property type="entry name" value="E set domains"/>
    <property type="match status" value="1"/>
</dbReference>
<dbReference type="Pfam" id="PF03714">
    <property type="entry name" value="PUD"/>
    <property type="match status" value="2"/>
</dbReference>
<organism evidence="11 12">
    <name type="scientific">Bacillus gaemokensis</name>
    <dbReference type="NCBI Taxonomy" id="574375"/>
    <lineage>
        <taxon>Bacteria</taxon>
        <taxon>Bacillati</taxon>
        <taxon>Bacillota</taxon>
        <taxon>Bacilli</taxon>
        <taxon>Bacillales</taxon>
        <taxon>Bacillaceae</taxon>
        <taxon>Bacillus</taxon>
        <taxon>Bacillus cereus group</taxon>
    </lineage>
</organism>
<dbReference type="InterPro" id="IPR017853">
    <property type="entry name" value="GH"/>
</dbReference>
<evidence type="ECO:0000256" key="1">
    <source>
        <dbReference type="ARBA" id="ARBA00008061"/>
    </source>
</evidence>
<dbReference type="Pfam" id="PF21653">
    <property type="entry name" value="pulA_all-beta"/>
    <property type="match status" value="1"/>
</dbReference>
<evidence type="ECO:0000256" key="4">
    <source>
        <dbReference type="ARBA" id="ARBA00022837"/>
    </source>
</evidence>
<sequence>MQAFAVGSEKIKIHYQVGKNNEKDWNVWVWPEGKEGKSYSFTGEDRFGKYVEIEIAENVDRVGFIIKTETWEKDGGDRWIDLKKGEREVWVKSGDSNTYTTSPDGESEDLVSHKNINLKIHYSRYDHKYEDWGLWIWPEGKEGQGVSFTEEDEYGKVANVQLASSEGIQKVGLIVRKSQEGNEWADKEFGDRYITKFNQDGSAEIWLSQGIDGVYYDRNQVEKKPQIKRASIDNINEITLETNIPFSLTDDKHAGITLQGAEIKEVLADNKAGGDVTNKVRIITKEKLDFTKIYTVTKEFYGSANTEIGAVVRTPEFDNQFYYDGKDLGNTYSKAKTSFRLWAPTASEVNLVMYDTWDALVGKEIPMKKSEKGTWMVEKDGNQDGAIYTYKVKVGETWNEAVDPYVRAVTVNGDRGVVVNLKHTNPKKWSMKKPKLANPEDAIIYETHVRDLSIAPNSGIKNKGKFLGVTEKGTIGPNGVKTGLNHMKDLGVTHVQFIPIYDYATVDETKLNEPQYNWGYDPKNYNVPEGSYATNPYEPTTRIRELKQMIQTMHDNDLRMIMDVVYNHVYSVRESNFNKIVPGYFFRYNEDGTLANGTGVGNDTASERKMMRKFIIDSVTYWAKEYHIDGFRFDLMGIHDVETMNEVRQALNKIDPTIIVFGEGWDLNTPLNSQQKATQKNAGKMNGVGHFNDSIRDSLKGSVFNEKDNGFINGNRDKIKQIQMGIAAEMKSNSNPATYNDPEQVITYVEAHDNHTLWDKLSLTNPETSEATKRQMHKLASSIILTSQGIPFIHAGQEFLRTKGGDHNSYKSSDAVNQLDWQRLATYTDEVEYMKGLIKLRKEHPAFRLTTKEEIENNLKFIYAPDNVVAYTLNQGQLVVIHNANNQAIHMELPETGTWKLLVNGQKSGNKAIANIEGNSILVPALSSFVLEKIER</sequence>
<dbReference type="SUPFAM" id="SSF51445">
    <property type="entry name" value="(Trans)glycosidases"/>
    <property type="match status" value="1"/>
</dbReference>
<evidence type="ECO:0000313" key="12">
    <source>
        <dbReference type="Proteomes" id="UP000027778"/>
    </source>
</evidence>
<dbReference type="eggNOG" id="COG1523">
    <property type="taxonomic scope" value="Bacteria"/>
</dbReference>
<dbReference type="Gene3D" id="3.20.20.80">
    <property type="entry name" value="Glycosidases"/>
    <property type="match status" value="1"/>
</dbReference>
<dbReference type="AlphaFoldDB" id="A0A073KC57"/>
<dbReference type="Gene3D" id="2.60.40.1110">
    <property type="match status" value="2"/>
</dbReference>
<evidence type="ECO:0000256" key="8">
    <source>
        <dbReference type="ARBA" id="ARBA00029618"/>
    </source>
</evidence>
<dbReference type="InterPro" id="IPR013784">
    <property type="entry name" value="Carb-bd-like_fold"/>
</dbReference>
<evidence type="ECO:0000313" key="11">
    <source>
        <dbReference type="EMBL" id="KEK24170.1"/>
    </source>
</evidence>
<dbReference type="Gene3D" id="2.60.40.1180">
    <property type="entry name" value="Golgi alpha-mannosidase II"/>
    <property type="match status" value="1"/>
</dbReference>
<dbReference type="Pfam" id="PF00128">
    <property type="entry name" value="Alpha-amylase"/>
    <property type="match status" value="1"/>
</dbReference>
<dbReference type="InterPro" id="IPR004193">
    <property type="entry name" value="Glyco_hydro_13_N"/>
</dbReference>
<dbReference type="EMBL" id="JOTM01000009">
    <property type="protein sequence ID" value="KEK24170.1"/>
    <property type="molecule type" value="Genomic_DNA"/>
</dbReference>
<dbReference type="NCBIfam" id="TIGR02104">
    <property type="entry name" value="pulA_typeI"/>
    <property type="match status" value="1"/>
</dbReference>
<proteinExistence type="inferred from homology"/>
<dbReference type="Pfam" id="PF02922">
    <property type="entry name" value="CBM_48"/>
    <property type="match status" value="1"/>
</dbReference>
<dbReference type="CDD" id="cd11341">
    <property type="entry name" value="AmyAc_Pullulanase_LD-like"/>
    <property type="match status" value="1"/>
</dbReference>
<comment type="caution">
    <text evidence="11">The sequence shown here is derived from an EMBL/GenBank/DDBJ whole genome shotgun (WGS) entry which is preliminary data.</text>
</comment>
<dbReference type="CDD" id="cd02860">
    <property type="entry name" value="E_set_Pullulanase"/>
    <property type="match status" value="1"/>
</dbReference>
<dbReference type="InterPro" id="IPR005323">
    <property type="entry name" value="CBM41_pullulanase"/>
</dbReference>
<dbReference type="InterPro" id="IPR013783">
    <property type="entry name" value="Ig-like_fold"/>
</dbReference>
<keyword evidence="3" id="KW-0378">Hydrolase</keyword>
<protein>
    <recommendedName>
        <fullName evidence="7">pullulanase</fullName>
        <ecNumber evidence="7">3.2.1.41</ecNumber>
    </recommendedName>
    <alternativeName>
        <fullName evidence="8">Alpha-dextrin endo-1,6-alpha-glucosidase</fullName>
    </alternativeName>
    <alternativeName>
        <fullName evidence="9">Pullulan 6-glucanohydrolase</fullName>
    </alternativeName>
</protein>
<dbReference type="EC" id="3.2.1.41" evidence="7"/>
<dbReference type="GO" id="GO:0005975">
    <property type="term" value="P:carbohydrate metabolic process"/>
    <property type="evidence" value="ECO:0007669"/>
    <property type="project" value="InterPro"/>
</dbReference>
<evidence type="ECO:0000259" key="10">
    <source>
        <dbReference type="SMART" id="SM00642"/>
    </source>
</evidence>
<evidence type="ECO:0000256" key="9">
    <source>
        <dbReference type="ARBA" id="ARBA00031076"/>
    </source>
</evidence>
<dbReference type="GO" id="GO:0030246">
    <property type="term" value="F:carbohydrate binding"/>
    <property type="evidence" value="ECO:0007669"/>
    <property type="project" value="InterPro"/>
</dbReference>
<keyword evidence="12" id="KW-1185">Reference proteome</keyword>
<dbReference type="InterPro" id="IPR013780">
    <property type="entry name" value="Glyco_hydro_b"/>
</dbReference>
<evidence type="ECO:0000256" key="2">
    <source>
        <dbReference type="ARBA" id="ARBA00022729"/>
    </source>
</evidence>
<accession>A0A073KC57</accession>
<dbReference type="OrthoDB" id="9761875at2"/>
<dbReference type="Gene3D" id="2.60.40.10">
    <property type="entry name" value="Immunoglobulins"/>
    <property type="match status" value="1"/>
</dbReference>
<dbReference type="InterPro" id="IPR006047">
    <property type="entry name" value="GH13_cat_dom"/>
</dbReference>
<dbReference type="SMART" id="SM00642">
    <property type="entry name" value="Aamy"/>
    <property type="match status" value="1"/>
</dbReference>
<gene>
    <name evidence="11" type="ORF">BAGA_29395</name>
</gene>
<keyword evidence="4" id="KW-0106">Calcium</keyword>
<dbReference type="GO" id="GO:0051060">
    <property type="term" value="F:pullulanase activity"/>
    <property type="evidence" value="ECO:0007669"/>
    <property type="project" value="UniProtKB-EC"/>
</dbReference>
<dbReference type="PANTHER" id="PTHR43002">
    <property type="entry name" value="GLYCOGEN DEBRANCHING ENZYME"/>
    <property type="match status" value="1"/>
</dbReference>
<name>A0A073KC57_9BACI</name>
<dbReference type="SMR" id="A0A073KC57"/>
<evidence type="ECO:0000256" key="3">
    <source>
        <dbReference type="ARBA" id="ARBA00022801"/>
    </source>
</evidence>
<feature type="domain" description="Glycosyl hydrolase family 13 catalytic" evidence="10">
    <location>
        <begin position="446"/>
        <end position="841"/>
    </location>
</feature>